<dbReference type="Pfam" id="PF00725">
    <property type="entry name" value="3HCDH"/>
    <property type="match status" value="2"/>
</dbReference>
<dbReference type="SUPFAM" id="SSF51735">
    <property type="entry name" value="NAD(P)-binding Rossmann-fold domains"/>
    <property type="match status" value="1"/>
</dbReference>
<dbReference type="GO" id="GO:0070403">
    <property type="term" value="F:NAD+ binding"/>
    <property type="evidence" value="ECO:0007669"/>
    <property type="project" value="InterPro"/>
</dbReference>
<dbReference type="PANTHER" id="PTHR48075">
    <property type="entry name" value="3-HYDROXYACYL-COA DEHYDROGENASE FAMILY PROTEIN"/>
    <property type="match status" value="1"/>
</dbReference>
<feature type="domain" description="3-hydroxyacyl-CoA dehydrogenase C-terminal" evidence="3">
    <location>
        <begin position="182"/>
        <end position="276"/>
    </location>
</feature>
<dbReference type="AlphaFoldDB" id="A0A8K0Y0N9"/>
<name>A0A8K0Y0N9_9RHOB</name>
<dbReference type="Pfam" id="PF02737">
    <property type="entry name" value="3HCDH_N"/>
    <property type="match status" value="1"/>
</dbReference>
<organism evidence="5 6">
    <name type="scientific">Szabonella alba</name>
    <dbReference type="NCBI Taxonomy" id="2804194"/>
    <lineage>
        <taxon>Bacteria</taxon>
        <taxon>Pseudomonadati</taxon>
        <taxon>Pseudomonadota</taxon>
        <taxon>Alphaproteobacteria</taxon>
        <taxon>Rhodobacterales</taxon>
        <taxon>Paracoccaceae</taxon>
        <taxon>Szabonella</taxon>
    </lineage>
</organism>
<dbReference type="EMBL" id="JAESVN010000002">
    <property type="protein sequence ID" value="MBL4917042.1"/>
    <property type="molecule type" value="Genomic_DNA"/>
</dbReference>
<dbReference type="InterPro" id="IPR008927">
    <property type="entry name" value="6-PGluconate_DH-like_C_sf"/>
</dbReference>
<keyword evidence="2" id="KW-0560">Oxidoreductase</keyword>
<evidence type="ECO:0000256" key="1">
    <source>
        <dbReference type="ARBA" id="ARBA00009463"/>
    </source>
</evidence>
<sequence>MTVIGVAGLGVMGLGIAQTYAAAGFDVLATDTEAGARQSALQRLRAGLAPRVAAGKMTAAALDALCARIRVVDSVVDFTPCALVIEAIAEQIEAKRALFHAIAGAVPQAVLATNTSSLSVAAIRADLPEPARLLGLHFFNPAPVMKLVELVETGADPQALAVARALTEGAGKVVIDCADRPGFIVNRCARPYYGEALALLEEGHSALAIDAAMRAAGYRLGPFALIDLIGADINLAASEQIHAAMGGHPRYHVFDALRAQVASGDLGRKTGRGFVTGPTGPDTVPPDTIAPDPALALRIEALLANEAATLLEEGGVTAKDIDTALRLGLNFPQGPFAAAQSWGAEVVARELARLERAAPPALKPRYRLCPALIPALEQARNAP</sequence>
<accession>A0A8K0Y0N9</accession>
<evidence type="ECO:0000259" key="4">
    <source>
        <dbReference type="Pfam" id="PF02737"/>
    </source>
</evidence>
<dbReference type="PANTHER" id="PTHR48075:SF5">
    <property type="entry name" value="3-HYDROXYBUTYRYL-COA DEHYDROGENASE"/>
    <property type="match status" value="1"/>
</dbReference>
<dbReference type="InterPro" id="IPR006180">
    <property type="entry name" value="3-OHacyl-CoA_DH_CS"/>
</dbReference>
<dbReference type="Proteomes" id="UP000648908">
    <property type="component" value="Unassembled WGS sequence"/>
</dbReference>
<comment type="caution">
    <text evidence="5">The sequence shown here is derived from an EMBL/GenBank/DDBJ whole genome shotgun (WGS) entry which is preliminary data.</text>
</comment>
<dbReference type="SUPFAM" id="SSF48179">
    <property type="entry name" value="6-phosphogluconate dehydrogenase C-terminal domain-like"/>
    <property type="match status" value="2"/>
</dbReference>
<dbReference type="InterPro" id="IPR006176">
    <property type="entry name" value="3-OHacyl-CoA_DH_NAD-bd"/>
</dbReference>
<dbReference type="GO" id="GO:0006631">
    <property type="term" value="P:fatty acid metabolic process"/>
    <property type="evidence" value="ECO:0007669"/>
    <property type="project" value="InterPro"/>
</dbReference>
<dbReference type="Gene3D" id="1.10.1040.10">
    <property type="entry name" value="N-(1-d-carboxylethyl)-l-norvaline Dehydrogenase, domain 2"/>
    <property type="match status" value="2"/>
</dbReference>
<keyword evidence="6" id="KW-1185">Reference proteome</keyword>
<feature type="domain" description="3-hydroxyacyl-CoA dehydrogenase C-terminal" evidence="3">
    <location>
        <begin position="298"/>
        <end position="361"/>
    </location>
</feature>
<dbReference type="Gene3D" id="3.40.50.720">
    <property type="entry name" value="NAD(P)-binding Rossmann-like Domain"/>
    <property type="match status" value="1"/>
</dbReference>
<dbReference type="InterPro" id="IPR036291">
    <property type="entry name" value="NAD(P)-bd_dom_sf"/>
</dbReference>
<proteinExistence type="inferred from homology"/>
<dbReference type="InterPro" id="IPR013328">
    <property type="entry name" value="6PGD_dom2"/>
</dbReference>
<gene>
    <name evidence="5" type="ORF">JL811_07370</name>
</gene>
<comment type="similarity">
    <text evidence="1">Belongs to the 3-hydroxyacyl-CoA dehydrogenase family.</text>
</comment>
<dbReference type="GO" id="GO:0016616">
    <property type="term" value="F:oxidoreductase activity, acting on the CH-OH group of donors, NAD or NADP as acceptor"/>
    <property type="evidence" value="ECO:0007669"/>
    <property type="project" value="InterPro"/>
</dbReference>
<protein>
    <submittedName>
        <fullName evidence="5">3-hydroxybutyryl-CoA dehydrogenase</fullName>
    </submittedName>
</protein>
<evidence type="ECO:0000259" key="3">
    <source>
        <dbReference type="Pfam" id="PF00725"/>
    </source>
</evidence>
<dbReference type="RefSeq" id="WP_202687832.1">
    <property type="nucleotide sequence ID" value="NZ_JAESVN010000002.1"/>
</dbReference>
<evidence type="ECO:0000313" key="6">
    <source>
        <dbReference type="Proteomes" id="UP000648908"/>
    </source>
</evidence>
<dbReference type="InterPro" id="IPR006108">
    <property type="entry name" value="3HC_DH_C"/>
</dbReference>
<reference evidence="5" key="1">
    <citation type="submission" date="2021-01" db="EMBL/GenBank/DDBJ databases">
        <title>Tabrizicola alba sp. nov. a motile alkaliphilic bacterium isolated from a soda lake.</title>
        <authorList>
            <person name="Szuroczki S."/>
            <person name="Abbaszade G."/>
            <person name="Schumann P."/>
            <person name="Toth E."/>
        </authorList>
    </citation>
    <scope>NUCLEOTIDE SEQUENCE</scope>
    <source>
        <strain evidence="5">DMG-N-6</strain>
    </source>
</reference>
<feature type="domain" description="3-hydroxyacyl-CoA dehydrogenase NAD binding" evidence="4">
    <location>
        <begin position="4"/>
        <end position="179"/>
    </location>
</feature>
<dbReference type="PROSITE" id="PS00067">
    <property type="entry name" value="3HCDH"/>
    <property type="match status" value="1"/>
</dbReference>
<evidence type="ECO:0000256" key="2">
    <source>
        <dbReference type="ARBA" id="ARBA00023002"/>
    </source>
</evidence>
<evidence type="ECO:0000313" key="5">
    <source>
        <dbReference type="EMBL" id="MBL4917042.1"/>
    </source>
</evidence>